<protein>
    <recommendedName>
        <fullName evidence="2">STAS domain-containing protein</fullName>
    </recommendedName>
</protein>
<organism evidence="3 4">
    <name type="scientific">Candidatus Magnetaquiglobus chichijimensis</name>
    <dbReference type="NCBI Taxonomy" id="3141448"/>
    <lineage>
        <taxon>Bacteria</taxon>
        <taxon>Pseudomonadati</taxon>
        <taxon>Pseudomonadota</taxon>
        <taxon>Magnetococcia</taxon>
        <taxon>Magnetococcales</taxon>
        <taxon>Candidatus Magnetaquicoccaceae</taxon>
        <taxon>Candidatus Magnetaquiglobus</taxon>
    </lineage>
</organism>
<dbReference type="InterPro" id="IPR052746">
    <property type="entry name" value="MlaB_ABC_Transporter"/>
</dbReference>
<dbReference type="Proteomes" id="UP001628193">
    <property type="component" value="Unassembled WGS sequence"/>
</dbReference>
<keyword evidence="4" id="KW-1185">Reference proteome</keyword>
<dbReference type="Gene3D" id="3.30.750.24">
    <property type="entry name" value="STAS domain"/>
    <property type="match status" value="1"/>
</dbReference>
<sequence>MFHFSLDSARSVGTLSLSGDLTIRNAAEFKEAVANAMDQSKQLELNLSEVERLDLTTLQILCAAHRTLLKKGRILSIGGSIPAIFRETVQLAGFAECAGEKETSGLWKGVTN</sequence>
<name>A0ABQ0C8I4_9PROT</name>
<reference evidence="3 4" key="1">
    <citation type="submission" date="2024-09" db="EMBL/GenBank/DDBJ databases">
        <title>Draft genome sequence of Candidatus Magnetaquicoccaceae bacterium FCR-1.</title>
        <authorList>
            <person name="Shimoshige H."/>
            <person name="Shimamura S."/>
            <person name="Taoka A."/>
            <person name="Kobayashi H."/>
            <person name="Maekawa T."/>
        </authorList>
    </citation>
    <scope>NUCLEOTIDE SEQUENCE [LARGE SCALE GENOMIC DNA]</scope>
    <source>
        <strain evidence="3 4">FCR-1</strain>
    </source>
</reference>
<feature type="coiled-coil region" evidence="1">
    <location>
        <begin position="26"/>
        <end position="53"/>
    </location>
</feature>
<evidence type="ECO:0000313" key="3">
    <source>
        <dbReference type="EMBL" id="GAB0057189.1"/>
    </source>
</evidence>
<gene>
    <name evidence="3" type="ORF">SIID45300_01512</name>
</gene>
<evidence type="ECO:0000313" key="4">
    <source>
        <dbReference type="Proteomes" id="UP001628193"/>
    </source>
</evidence>
<dbReference type="InterPro" id="IPR058548">
    <property type="entry name" value="MlaB-like_STAS"/>
</dbReference>
<dbReference type="Pfam" id="PF13466">
    <property type="entry name" value="STAS_2"/>
    <property type="match status" value="1"/>
</dbReference>
<evidence type="ECO:0000256" key="1">
    <source>
        <dbReference type="SAM" id="Coils"/>
    </source>
</evidence>
<dbReference type="PANTHER" id="PTHR35849">
    <property type="entry name" value="BLR2341 PROTEIN"/>
    <property type="match status" value="1"/>
</dbReference>
<feature type="domain" description="STAS" evidence="2">
    <location>
        <begin position="2"/>
        <end position="112"/>
    </location>
</feature>
<dbReference type="CDD" id="cd07043">
    <property type="entry name" value="STAS_anti-anti-sigma_factors"/>
    <property type="match status" value="1"/>
</dbReference>
<dbReference type="PANTHER" id="PTHR35849:SF2">
    <property type="entry name" value="BLR2341 PROTEIN"/>
    <property type="match status" value="1"/>
</dbReference>
<dbReference type="SUPFAM" id="SSF52091">
    <property type="entry name" value="SpoIIaa-like"/>
    <property type="match status" value="1"/>
</dbReference>
<comment type="caution">
    <text evidence="3">The sequence shown here is derived from an EMBL/GenBank/DDBJ whole genome shotgun (WGS) entry which is preliminary data.</text>
</comment>
<dbReference type="InterPro" id="IPR002645">
    <property type="entry name" value="STAS_dom"/>
</dbReference>
<dbReference type="RefSeq" id="WP_420904892.1">
    <property type="nucleotide sequence ID" value="NZ_BAAFGK010000004.1"/>
</dbReference>
<accession>A0ABQ0C8I4</accession>
<keyword evidence="1" id="KW-0175">Coiled coil</keyword>
<dbReference type="InterPro" id="IPR036513">
    <property type="entry name" value="STAS_dom_sf"/>
</dbReference>
<proteinExistence type="predicted"/>
<dbReference type="EMBL" id="BAAFGK010000004">
    <property type="protein sequence ID" value="GAB0057189.1"/>
    <property type="molecule type" value="Genomic_DNA"/>
</dbReference>
<dbReference type="PROSITE" id="PS50801">
    <property type="entry name" value="STAS"/>
    <property type="match status" value="1"/>
</dbReference>
<evidence type="ECO:0000259" key="2">
    <source>
        <dbReference type="PROSITE" id="PS50801"/>
    </source>
</evidence>